<evidence type="ECO:0000313" key="14">
    <source>
        <dbReference type="EMBL" id="KOS07521.1"/>
    </source>
</evidence>
<evidence type="ECO:0000256" key="1">
    <source>
        <dbReference type="ARBA" id="ARBA00000085"/>
    </source>
</evidence>
<dbReference type="SMART" id="SM00388">
    <property type="entry name" value="HisKA"/>
    <property type="match status" value="1"/>
</dbReference>
<dbReference type="Gene3D" id="1.10.10.60">
    <property type="entry name" value="Homeodomain-like"/>
    <property type="match status" value="1"/>
</dbReference>
<dbReference type="GO" id="GO:0003700">
    <property type="term" value="F:DNA-binding transcription factor activity"/>
    <property type="evidence" value="ECO:0007669"/>
    <property type="project" value="InterPro"/>
</dbReference>
<dbReference type="STRING" id="1202724.AM493_16810"/>
<comment type="catalytic activity">
    <reaction evidence="1">
        <text>ATP + protein L-histidine = ADP + protein N-phospho-L-histidine.</text>
        <dbReference type="EC" id="2.7.13.3"/>
    </reaction>
</comment>
<reference evidence="14 15" key="1">
    <citation type="submission" date="2015-08" db="EMBL/GenBank/DDBJ databases">
        <title>Whole genome sequence of Flavobacterium akiainvivens IK-1T, from decaying Wikstroemia oahuensis, an endemic Hawaiian shrub.</title>
        <authorList>
            <person name="Wan X."/>
            <person name="Hou S."/>
            <person name="Saito J."/>
            <person name="Donachie S."/>
        </authorList>
    </citation>
    <scope>NUCLEOTIDE SEQUENCE [LARGE SCALE GENOMIC DNA]</scope>
    <source>
        <strain evidence="14 15">IK-1</strain>
    </source>
</reference>
<dbReference type="Pfam" id="PF00512">
    <property type="entry name" value="HisKA"/>
    <property type="match status" value="1"/>
</dbReference>
<dbReference type="InterPro" id="IPR003594">
    <property type="entry name" value="HATPase_dom"/>
</dbReference>
<dbReference type="GO" id="GO:0043565">
    <property type="term" value="F:sequence-specific DNA binding"/>
    <property type="evidence" value="ECO:0007669"/>
    <property type="project" value="InterPro"/>
</dbReference>
<dbReference type="RefSeq" id="WP_054409189.1">
    <property type="nucleotide sequence ID" value="NZ_FOYA01000011.1"/>
</dbReference>
<keyword evidence="3 9" id="KW-0597">Phosphoprotein</keyword>
<dbReference type="Gene3D" id="3.40.50.2300">
    <property type="match status" value="1"/>
</dbReference>
<dbReference type="Gene3D" id="2.130.10.10">
    <property type="entry name" value="YVTN repeat-like/Quinoprotein amine dehydrogenase"/>
    <property type="match status" value="2"/>
</dbReference>
<dbReference type="InterPro" id="IPR011044">
    <property type="entry name" value="Quino_amine_DH_bsu"/>
</dbReference>
<dbReference type="PROSITE" id="PS50110">
    <property type="entry name" value="RESPONSE_REGULATORY"/>
    <property type="match status" value="1"/>
</dbReference>
<evidence type="ECO:0000256" key="5">
    <source>
        <dbReference type="ARBA" id="ARBA00022777"/>
    </source>
</evidence>
<feature type="modified residue" description="4-aspartylphosphate" evidence="9">
    <location>
        <position position="1140"/>
    </location>
</feature>
<dbReference type="SUPFAM" id="SSF55874">
    <property type="entry name" value="ATPase domain of HSP90 chaperone/DNA topoisomerase II/histidine kinase"/>
    <property type="match status" value="1"/>
</dbReference>
<dbReference type="CDD" id="cd00075">
    <property type="entry name" value="HATPase"/>
    <property type="match status" value="1"/>
</dbReference>
<feature type="chain" id="PRO_5005818729" description="histidine kinase" evidence="10">
    <location>
        <begin position="22"/>
        <end position="1353"/>
    </location>
</feature>
<dbReference type="InterPro" id="IPR015943">
    <property type="entry name" value="WD40/YVTN_repeat-like_dom_sf"/>
</dbReference>
<keyword evidence="6" id="KW-0805">Transcription regulation</keyword>
<dbReference type="InterPro" id="IPR001789">
    <property type="entry name" value="Sig_transdc_resp-reg_receiver"/>
</dbReference>
<keyword evidence="4" id="KW-0808">Transferase</keyword>
<keyword evidence="15" id="KW-1185">Reference proteome</keyword>
<accession>A0A0M8MJJ7</accession>
<dbReference type="Gene3D" id="3.30.565.10">
    <property type="entry name" value="Histidine kinase-like ATPase, C-terminal domain"/>
    <property type="match status" value="1"/>
</dbReference>
<evidence type="ECO:0000256" key="2">
    <source>
        <dbReference type="ARBA" id="ARBA00012438"/>
    </source>
</evidence>
<comment type="caution">
    <text evidence="14">The sequence shown here is derived from an EMBL/GenBank/DDBJ whole genome shotgun (WGS) entry which is preliminary data.</text>
</comment>
<keyword evidence="7" id="KW-0238">DNA-binding</keyword>
<evidence type="ECO:0000256" key="9">
    <source>
        <dbReference type="PROSITE-ProRule" id="PRU00169"/>
    </source>
</evidence>
<sequence>MKLRGFLFLVLVQALFFKAAAQDFQLKHFDINNGLSNSSVVSILQDKEGFLWFGTYDGLNRFDGYNFKVYRNTIGDSTSLVSNAVYAITEDSNNYLWNGGARGACRLNRATDAFERVFYTPYNKPSQKLTVSNEVHQLKTVKGGVVMATKDLGILYYKGAEVVAKQVPLLLNGAKIYDYDAVAVEYMPQQNICWVAVRNHGVCRLDLANMSLTLHYPLDQRIYSLLYDKTKNTLWLGTGSGAYELDFKNRSLSDNKMEGRHTVLSILRDERGVIWMATDGHGLYTLPKGNNKATPYIQSGQKFLSKSNSFVCIYEDQQDNLWFGTLRAGINLLGHDPQRFTHIQPDGDPETPSPENFILSFCEGDDYGVWVGTDGAGLKYWDRVNNTFKEYTDKNSGLSGNFITGIARGNDNDLWISTWYGDVNRLDVKTGTIRHYDCYNPYTKQLEKNTWLVFKDKDNNIWVSATNEGTLYLFNEDKQAFEVFNKDIRNLQSLTQTKDGKLWGGNYSALYSIDINKKTFQKYELGYPVRAVKQDSSGQLWVGTQEGGLLQFDTQTGKYKRYTTVDGLPGNAVLRILEDKKGNLWISTYNGLSRFDKKKAFRNFSLSDGLQSNQFSFNAALLLSSGEMLFGGINGFNIFRPEAIVNSSHIENVRLSGMWLNSRPLNGTSPFVDADSQNKTISHLKLPYGQTALSFDFVSLDYLHPDKIKYAYMLEGWDDHWVYTDNQRKANYNHIAEGDYTFKVKTLNADGTWDAPVTLATVTVSPPWYRAWWAYVLYGLSVIGIIIGWVRYNRYKIEMAHKVELAQLERRQEKQMAERQVEMFTYITHEFRTPLSLIINPLRQASKKIRTEDEGLNKELGVAHRNARRLLSLVDQLLLFRKAESDADELAVTPIDVKHLCKEVYECFVNLAAQQGIDFVLDMPESPVEIFGDYEKIEIALFNIASNAFKYTPPKGRIVLKVSDEPTNVTISISDNGSGISKEDQPHIFSKFRRAGSKIGGKSGFGVGLFITRYFVEKHQASIDCESEKGKGTNFTLSFLKGHAHFAHLPVNAITPKKSELVEELIGEDNFDAETAEDKAVIEKEILTEKKSVLIVEDNAEMRDYLHGLFAASSIVYTADNGIDGFALAQKHNPDIIISDISMDGMDGLELCKKIKTSKELGHLPVILLTATSNQEIQLRGISEGADDFITKPFNSDILIAKVERLLKSRSNLKNYFLDNITLKDNGSKVPAEYKEFLNKCIEIIEANFGNPDFSLKFFALEMGMSHRSLYDKIKQISGQTLNAFIRSVKLRRAALLMLTENKNIAQISSQVGFEDQRYFREQFVKLFGMTPSEYIKRYKNNFNKELNVIKDA</sequence>
<dbReference type="SMART" id="SM00448">
    <property type="entry name" value="REC"/>
    <property type="match status" value="1"/>
</dbReference>
<name>A0A0M8MJJ7_9FLAO</name>
<dbReference type="InterPro" id="IPR004358">
    <property type="entry name" value="Sig_transdc_His_kin-like_C"/>
</dbReference>
<dbReference type="InterPro" id="IPR011110">
    <property type="entry name" value="Reg_prop"/>
</dbReference>
<keyword evidence="8" id="KW-0804">Transcription</keyword>
<dbReference type="FunFam" id="3.30.565.10:FF:000006">
    <property type="entry name" value="Sensor histidine kinase WalK"/>
    <property type="match status" value="1"/>
</dbReference>
<dbReference type="InterPro" id="IPR009057">
    <property type="entry name" value="Homeodomain-like_sf"/>
</dbReference>
<dbReference type="SMART" id="SM00387">
    <property type="entry name" value="HATPase_c"/>
    <property type="match status" value="1"/>
</dbReference>
<dbReference type="InterPro" id="IPR018060">
    <property type="entry name" value="HTH_AraC"/>
</dbReference>
<evidence type="ECO:0000256" key="4">
    <source>
        <dbReference type="ARBA" id="ARBA00022679"/>
    </source>
</evidence>
<feature type="signal peptide" evidence="10">
    <location>
        <begin position="1"/>
        <end position="21"/>
    </location>
</feature>
<evidence type="ECO:0000313" key="15">
    <source>
        <dbReference type="Proteomes" id="UP000037755"/>
    </source>
</evidence>
<dbReference type="PANTHER" id="PTHR43547">
    <property type="entry name" value="TWO-COMPONENT HISTIDINE KINASE"/>
    <property type="match status" value="1"/>
</dbReference>
<feature type="domain" description="Response regulatory" evidence="13">
    <location>
        <begin position="1092"/>
        <end position="1207"/>
    </location>
</feature>
<feature type="domain" description="HTH araC/xylS-type" evidence="11">
    <location>
        <begin position="1239"/>
        <end position="1338"/>
    </location>
</feature>
<dbReference type="InterPro" id="IPR036097">
    <property type="entry name" value="HisK_dim/P_sf"/>
</dbReference>
<dbReference type="SUPFAM" id="SSF46689">
    <property type="entry name" value="Homeodomain-like"/>
    <property type="match status" value="1"/>
</dbReference>
<dbReference type="Pfam" id="PF12833">
    <property type="entry name" value="HTH_18"/>
    <property type="match status" value="1"/>
</dbReference>
<dbReference type="PROSITE" id="PS50109">
    <property type="entry name" value="HIS_KIN"/>
    <property type="match status" value="1"/>
</dbReference>
<gene>
    <name evidence="14" type="ORF">AM493_16810</name>
</gene>
<dbReference type="PRINTS" id="PR00344">
    <property type="entry name" value="BCTRLSENSOR"/>
</dbReference>
<keyword evidence="5 14" id="KW-0418">Kinase</keyword>
<dbReference type="InterPro" id="IPR005467">
    <property type="entry name" value="His_kinase_dom"/>
</dbReference>
<evidence type="ECO:0000256" key="3">
    <source>
        <dbReference type="ARBA" id="ARBA00022553"/>
    </source>
</evidence>
<dbReference type="SUPFAM" id="SSF52172">
    <property type="entry name" value="CheY-like"/>
    <property type="match status" value="1"/>
</dbReference>
<dbReference type="Proteomes" id="UP000037755">
    <property type="component" value="Unassembled WGS sequence"/>
</dbReference>
<dbReference type="SUPFAM" id="SSF63829">
    <property type="entry name" value="Calcium-dependent phosphotriesterase"/>
    <property type="match status" value="1"/>
</dbReference>
<evidence type="ECO:0000256" key="6">
    <source>
        <dbReference type="ARBA" id="ARBA00023015"/>
    </source>
</evidence>
<dbReference type="OrthoDB" id="9809670at2"/>
<dbReference type="PROSITE" id="PS00041">
    <property type="entry name" value="HTH_ARAC_FAMILY_1"/>
    <property type="match status" value="1"/>
</dbReference>
<feature type="domain" description="Histidine kinase" evidence="12">
    <location>
        <begin position="826"/>
        <end position="1043"/>
    </location>
</feature>
<dbReference type="InterPro" id="IPR003661">
    <property type="entry name" value="HisK_dim/P_dom"/>
</dbReference>
<evidence type="ECO:0000256" key="10">
    <source>
        <dbReference type="SAM" id="SignalP"/>
    </source>
</evidence>
<evidence type="ECO:0000256" key="8">
    <source>
        <dbReference type="ARBA" id="ARBA00023163"/>
    </source>
</evidence>
<dbReference type="Pfam" id="PF00072">
    <property type="entry name" value="Response_reg"/>
    <property type="match status" value="1"/>
</dbReference>
<organism evidence="14 15">
    <name type="scientific">Flavobacterium akiainvivens</name>
    <dbReference type="NCBI Taxonomy" id="1202724"/>
    <lineage>
        <taxon>Bacteria</taxon>
        <taxon>Pseudomonadati</taxon>
        <taxon>Bacteroidota</taxon>
        <taxon>Flavobacteriia</taxon>
        <taxon>Flavobacteriales</taxon>
        <taxon>Flavobacteriaceae</taxon>
        <taxon>Flavobacterium</taxon>
    </lineage>
</organism>
<evidence type="ECO:0000259" key="12">
    <source>
        <dbReference type="PROSITE" id="PS50109"/>
    </source>
</evidence>
<evidence type="ECO:0000259" key="13">
    <source>
        <dbReference type="PROSITE" id="PS50110"/>
    </source>
</evidence>
<dbReference type="Gene3D" id="1.10.287.130">
    <property type="match status" value="1"/>
</dbReference>
<evidence type="ECO:0000256" key="7">
    <source>
        <dbReference type="ARBA" id="ARBA00023125"/>
    </source>
</evidence>
<protein>
    <recommendedName>
        <fullName evidence="2">histidine kinase</fullName>
        <ecNumber evidence="2">2.7.13.3</ecNumber>
    </recommendedName>
</protein>
<dbReference type="SUPFAM" id="SSF47384">
    <property type="entry name" value="Homodimeric domain of signal transducing histidine kinase"/>
    <property type="match status" value="1"/>
</dbReference>
<dbReference type="InterPro" id="IPR036890">
    <property type="entry name" value="HATPase_C_sf"/>
</dbReference>
<dbReference type="Pfam" id="PF02518">
    <property type="entry name" value="HATPase_c"/>
    <property type="match status" value="1"/>
</dbReference>
<dbReference type="SMART" id="SM00342">
    <property type="entry name" value="HTH_ARAC"/>
    <property type="match status" value="1"/>
</dbReference>
<dbReference type="CDD" id="cd00082">
    <property type="entry name" value="HisKA"/>
    <property type="match status" value="1"/>
</dbReference>
<dbReference type="GO" id="GO:0000155">
    <property type="term" value="F:phosphorelay sensor kinase activity"/>
    <property type="evidence" value="ECO:0007669"/>
    <property type="project" value="InterPro"/>
</dbReference>
<keyword evidence="10" id="KW-0732">Signal</keyword>
<dbReference type="Pfam" id="PF07494">
    <property type="entry name" value="Reg_prop"/>
    <property type="match status" value="3"/>
</dbReference>
<proteinExistence type="predicted"/>
<dbReference type="Pfam" id="PF07495">
    <property type="entry name" value="Y_Y_Y"/>
    <property type="match status" value="1"/>
</dbReference>
<dbReference type="EC" id="2.7.13.3" evidence="2"/>
<dbReference type="PATRIC" id="fig|1202724.3.peg.3489"/>
<dbReference type="InterPro" id="IPR011123">
    <property type="entry name" value="Y_Y_Y"/>
</dbReference>
<dbReference type="InterPro" id="IPR013783">
    <property type="entry name" value="Ig-like_fold"/>
</dbReference>
<dbReference type="PROSITE" id="PS01124">
    <property type="entry name" value="HTH_ARAC_FAMILY_2"/>
    <property type="match status" value="1"/>
</dbReference>
<dbReference type="Gene3D" id="2.60.40.10">
    <property type="entry name" value="Immunoglobulins"/>
    <property type="match status" value="1"/>
</dbReference>
<dbReference type="PANTHER" id="PTHR43547:SF2">
    <property type="entry name" value="HYBRID SIGNAL TRANSDUCTION HISTIDINE KINASE C"/>
    <property type="match status" value="1"/>
</dbReference>
<evidence type="ECO:0000259" key="11">
    <source>
        <dbReference type="PROSITE" id="PS01124"/>
    </source>
</evidence>
<dbReference type="EMBL" id="LIYD01000005">
    <property type="protein sequence ID" value="KOS07521.1"/>
    <property type="molecule type" value="Genomic_DNA"/>
</dbReference>
<dbReference type="SUPFAM" id="SSF50969">
    <property type="entry name" value="YVTN repeat-like/Quinoprotein amine dehydrogenase"/>
    <property type="match status" value="1"/>
</dbReference>
<dbReference type="InterPro" id="IPR011006">
    <property type="entry name" value="CheY-like_superfamily"/>
</dbReference>
<dbReference type="InterPro" id="IPR018062">
    <property type="entry name" value="HTH_AraC-typ_CS"/>
</dbReference>